<evidence type="ECO:0000313" key="2">
    <source>
        <dbReference type="Proteomes" id="UP001432027"/>
    </source>
</evidence>
<dbReference type="EMBL" id="BTSX01000006">
    <property type="protein sequence ID" value="GMT04216.1"/>
    <property type="molecule type" value="Genomic_DNA"/>
</dbReference>
<protein>
    <submittedName>
        <fullName evidence="1">Uncharacterized protein</fullName>
    </submittedName>
</protein>
<name>A0AAV5UBG0_9BILA</name>
<keyword evidence="2" id="KW-1185">Reference proteome</keyword>
<dbReference type="AlphaFoldDB" id="A0AAV5UBG0"/>
<proteinExistence type="predicted"/>
<organism evidence="1 2">
    <name type="scientific">Pristionchus entomophagus</name>
    <dbReference type="NCBI Taxonomy" id="358040"/>
    <lineage>
        <taxon>Eukaryota</taxon>
        <taxon>Metazoa</taxon>
        <taxon>Ecdysozoa</taxon>
        <taxon>Nematoda</taxon>
        <taxon>Chromadorea</taxon>
        <taxon>Rhabditida</taxon>
        <taxon>Rhabditina</taxon>
        <taxon>Diplogasteromorpha</taxon>
        <taxon>Diplogasteroidea</taxon>
        <taxon>Neodiplogasteridae</taxon>
        <taxon>Pristionchus</taxon>
    </lineage>
</organism>
<feature type="non-terminal residue" evidence="1">
    <location>
        <position position="1"/>
    </location>
</feature>
<accession>A0AAV5UBG0</accession>
<sequence>LEVSEVLDGLKVLEGVSVSSLVLGCLLLNSSLLTTNVVIVVGILPAVGVRILIEVVDHTQESEDVLISGGLVSSGCILAADHTRVLVGSGHVGASQSSGLVAASSSSLNHHENRRVQIAYLTIDDGICSSIPSSPSSSSMMTMAICLRLLHCALNLRLGRGGCKGDGCTAEKDEDCSHLQ</sequence>
<comment type="caution">
    <text evidence="1">The sequence shown here is derived from an EMBL/GenBank/DDBJ whole genome shotgun (WGS) entry which is preliminary data.</text>
</comment>
<evidence type="ECO:0000313" key="1">
    <source>
        <dbReference type="EMBL" id="GMT04216.1"/>
    </source>
</evidence>
<reference evidence="1" key="1">
    <citation type="submission" date="2023-10" db="EMBL/GenBank/DDBJ databases">
        <title>Genome assembly of Pristionchus species.</title>
        <authorList>
            <person name="Yoshida K."/>
            <person name="Sommer R.J."/>
        </authorList>
    </citation>
    <scope>NUCLEOTIDE SEQUENCE</scope>
    <source>
        <strain evidence="1">RS0144</strain>
    </source>
</reference>
<gene>
    <name evidence="1" type="ORF">PENTCL1PPCAC_26390</name>
</gene>
<dbReference type="Proteomes" id="UP001432027">
    <property type="component" value="Unassembled WGS sequence"/>
</dbReference>